<gene>
    <name evidence="8" type="primary">ORF160429</name>
</gene>
<dbReference type="GO" id="GO:0005634">
    <property type="term" value="C:nucleus"/>
    <property type="evidence" value="ECO:0007669"/>
    <property type="project" value="UniProtKB-SubCell"/>
</dbReference>
<dbReference type="AlphaFoldDB" id="A0A0B7B678"/>
<feature type="domain" description="Macro" evidence="7">
    <location>
        <begin position="1"/>
        <end position="180"/>
    </location>
</feature>
<dbReference type="Gene3D" id="3.40.220.10">
    <property type="entry name" value="Leucine Aminopeptidase, subunit E, domain 1"/>
    <property type="match status" value="1"/>
</dbReference>
<protein>
    <recommendedName>
        <fullName evidence="7">Macro domain-containing protein</fullName>
    </recommendedName>
</protein>
<dbReference type="GO" id="GO:0010629">
    <property type="term" value="P:negative regulation of gene expression"/>
    <property type="evidence" value="ECO:0007669"/>
    <property type="project" value="TreeGrafter"/>
</dbReference>
<dbReference type="InterPro" id="IPR043472">
    <property type="entry name" value="Macro_dom-like"/>
</dbReference>
<keyword evidence="5" id="KW-0539">Nucleus</keyword>
<keyword evidence="2" id="KW-0328">Glycosyltransferase</keyword>
<evidence type="ECO:0000256" key="1">
    <source>
        <dbReference type="ARBA" id="ARBA00004123"/>
    </source>
</evidence>
<proteinExistence type="predicted"/>
<dbReference type="InterPro" id="IPR052056">
    <property type="entry name" value="Mono-ARTD/PARP"/>
</dbReference>
<feature type="compositionally biased region" description="Basic residues" evidence="6">
    <location>
        <begin position="233"/>
        <end position="248"/>
    </location>
</feature>
<evidence type="ECO:0000259" key="7">
    <source>
        <dbReference type="PROSITE" id="PS51154"/>
    </source>
</evidence>
<dbReference type="SUPFAM" id="SSF52949">
    <property type="entry name" value="Macro domain-like"/>
    <property type="match status" value="1"/>
</dbReference>
<evidence type="ECO:0000313" key="8">
    <source>
        <dbReference type="EMBL" id="CEK87620.1"/>
    </source>
</evidence>
<dbReference type="GO" id="GO:0005737">
    <property type="term" value="C:cytoplasm"/>
    <property type="evidence" value="ECO:0007669"/>
    <property type="project" value="TreeGrafter"/>
</dbReference>
<keyword evidence="4" id="KW-0520">NAD</keyword>
<evidence type="ECO:0000256" key="6">
    <source>
        <dbReference type="SAM" id="MobiDB-lite"/>
    </source>
</evidence>
<dbReference type="PROSITE" id="PS51154">
    <property type="entry name" value="MACRO"/>
    <property type="match status" value="1"/>
</dbReference>
<dbReference type="PANTHER" id="PTHR14453:SF67">
    <property type="entry name" value="POLY [ADP-RIBOSE] POLYMERASE"/>
    <property type="match status" value="1"/>
</dbReference>
<keyword evidence="3" id="KW-0808">Transferase</keyword>
<evidence type="ECO:0000256" key="4">
    <source>
        <dbReference type="ARBA" id="ARBA00023027"/>
    </source>
</evidence>
<accession>A0A0B7B678</accession>
<organism evidence="8">
    <name type="scientific">Arion vulgaris</name>
    <dbReference type="NCBI Taxonomy" id="1028688"/>
    <lineage>
        <taxon>Eukaryota</taxon>
        <taxon>Metazoa</taxon>
        <taxon>Spiralia</taxon>
        <taxon>Lophotrochozoa</taxon>
        <taxon>Mollusca</taxon>
        <taxon>Gastropoda</taxon>
        <taxon>Heterobranchia</taxon>
        <taxon>Euthyneura</taxon>
        <taxon>Panpulmonata</taxon>
        <taxon>Eupulmonata</taxon>
        <taxon>Stylommatophora</taxon>
        <taxon>Helicina</taxon>
        <taxon>Arionoidea</taxon>
        <taxon>Arionidae</taxon>
        <taxon>Arion</taxon>
    </lineage>
</organism>
<evidence type="ECO:0000256" key="2">
    <source>
        <dbReference type="ARBA" id="ARBA00022676"/>
    </source>
</evidence>
<evidence type="ECO:0000256" key="5">
    <source>
        <dbReference type="ARBA" id="ARBA00023242"/>
    </source>
</evidence>
<feature type="compositionally biased region" description="Polar residues" evidence="6">
    <location>
        <begin position="220"/>
        <end position="231"/>
    </location>
</feature>
<name>A0A0B7B678_9EUPU</name>
<dbReference type="PANTHER" id="PTHR14453">
    <property type="entry name" value="PARP/ZINC FINGER CCCH TYPE DOMAIN CONTAINING PROTEIN"/>
    <property type="match status" value="1"/>
</dbReference>
<comment type="subcellular location">
    <subcellularLocation>
        <location evidence="1">Nucleus</location>
    </subcellularLocation>
</comment>
<sequence length="325" mass="36236">MCPARIQLQRCDIVSLQADVCVSSIHRSKDMNMGLLSKHILSGAGKSIQDEMNMKQPGKELEMGQVEYVSPGKLRNKFKKLMFICLRQYIPDNEKILLQSILECLELAATKPSATEPYKSISFPALGTGQGYPAEKVATCLLEAVVMHNYQYPETSLETVYIVLLDEDIELIKVFLLMCVNGTTDMQTDKTKQSTSDNFFVGDLASGLSFDDGKNCYGTDNSATGSTTPPTKQKPHMPKATTQKKKAGPQKTANPPNVFSYLFSSFFSHINNRSLSAQYSQFRVAVQPQISTKKIGLQLNFDVDISFLEQFIPTSLRTSFDKMFN</sequence>
<dbReference type="GO" id="GO:0003714">
    <property type="term" value="F:transcription corepressor activity"/>
    <property type="evidence" value="ECO:0007669"/>
    <property type="project" value="TreeGrafter"/>
</dbReference>
<reference evidence="8" key="1">
    <citation type="submission" date="2014-12" db="EMBL/GenBank/DDBJ databases">
        <title>Insight into the proteome of Arion vulgaris.</title>
        <authorList>
            <person name="Aradska J."/>
            <person name="Bulat T."/>
            <person name="Smidak R."/>
            <person name="Sarate P."/>
            <person name="Gangsoo J."/>
            <person name="Sialana F."/>
            <person name="Bilban M."/>
            <person name="Lubec G."/>
        </authorList>
    </citation>
    <scope>NUCLEOTIDE SEQUENCE</scope>
    <source>
        <tissue evidence="8">Skin</tissue>
    </source>
</reference>
<evidence type="ECO:0000256" key="3">
    <source>
        <dbReference type="ARBA" id="ARBA00022679"/>
    </source>
</evidence>
<feature type="region of interest" description="Disordered" evidence="6">
    <location>
        <begin position="220"/>
        <end position="253"/>
    </location>
</feature>
<dbReference type="InterPro" id="IPR002589">
    <property type="entry name" value="Macro_dom"/>
</dbReference>
<dbReference type="EMBL" id="HACG01040755">
    <property type="protein sequence ID" value="CEK87620.1"/>
    <property type="molecule type" value="Transcribed_RNA"/>
</dbReference>
<dbReference type="GO" id="GO:0016757">
    <property type="term" value="F:glycosyltransferase activity"/>
    <property type="evidence" value="ECO:0007669"/>
    <property type="project" value="UniProtKB-KW"/>
</dbReference>